<reference evidence="2 3" key="1">
    <citation type="submission" date="2019-03" db="EMBL/GenBank/DDBJ databases">
        <title>Draft genome sequences of novel Actinobacteria.</title>
        <authorList>
            <person name="Sahin N."/>
            <person name="Ay H."/>
            <person name="Saygin H."/>
        </authorList>
    </citation>
    <scope>NUCLEOTIDE SEQUENCE [LARGE SCALE GENOMIC DNA]</scope>
    <source>
        <strain evidence="2 3">H3C3</strain>
    </source>
</reference>
<dbReference type="CDD" id="cd00093">
    <property type="entry name" value="HTH_XRE"/>
    <property type="match status" value="1"/>
</dbReference>
<dbReference type="GO" id="GO:0003677">
    <property type="term" value="F:DNA binding"/>
    <property type="evidence" value="ECO:0007669"/>
    <property type="project" value="InterPro"/>
</dbReference>
<dbReference type="EMBL" id="SMKU01000001">
    <property type="protein sequence ID" value="TDD98096.1"/>
    <property type="molecule type" value="Genomic_DNA"/>
</dbReference>
<keyword evidence="3" id="KW-1185">Reference proteome</keyword>
<gene>
    <name evidence="2" type="ORF">E1298_00035</name>
</gene>
<dbReference type="InterPro" id="IPR011990">
    <property type="entry name" value="TPR-like_helical_dom_sf"/>
</dbReference>
<dbReference type="Pfam" id="PF13560">
    <property type="entry name" value="HTH_31"/>
    <property type="match status" value="1"/>
</dbReference>
<dbReference type="SMART" id="SM00530">
    <property type="entry name" value="HTH_XRE"/>
    <property type="match status" value="1"/>
</dbReference>
<dbReference type="OrthoDB" id="3504495at2"/>
<dbReference type="InterPro" id="IPR010982">
    <property type="entry name" value="Lambda_DNA-bd_dom_sf"/>
</dbReference>
<dbReference type="Gene3D" id="1.10.260.40">
    <property type="entry name" value="lambda repressor-like DNA-binding domains"/>
    <property type="match status" value="1"/>
</dbReference>
<dbReference type="SUPFAM" id="SSF47413">
    <property type="entry name" value="lambda repressor-like DNA-binding domains"/>
    <property type="match status" value="1"/>
</dbReference>
<dbReference type="AlphaFoldDB" id="A0A4R5CGF0"/>
<proteinExistence type="predicted"/>
<dbReference type="InterPro" id="IPR001387">
    <property type="entry name" value="Cro/C1-type_HTH"/>
</dbReference>
<evidence type="ECO:0000313" key="2">
    <source>
        <dbReference type="EMBL" id="TDD98096.1"/>
    </source>
</evidence>
<name>A0A4R5CGF0_9ACTN</name>
<dbReference type="RefSeq" id="WP_131888618.1">
    <property type="nucleotide sequence ID" value="NZ_SMKU01000001.1"/>
</dbReference>
<dbReference type="PROSITE" id="PS50943">
    <property type="entry name" value="HTH_CROC1"/>
    <property type="match status" value="1"/>
</dbReference>
<feature type="domain" description="HTH cro/C1-type" evidence="1">
    <location>
        <begin position="11"/>
        <end position="66"/>
    </location>
</feature>
<organism evidence="2 3">
    <name type="scientific">Actinomadura rubrisoli</name>
    <dbReference type="NCBI Taxonomy" id="2530368"/>
    <lineage>
        <taxon>Bacteria</taxon>
        <taxon>Bacillati</taxon>
        <taxon>Actinomycetota</taxon>
        <taxon>Actinomycetes</taxon>
        <taxon>Streptosporangiales</taxon>
        <taxon>Thermomonosporaceae</taxon>
        <taxon>Actinomadura</taxon>
    </lineage>
</organism>
<evidence type="ECO:0000259" key="1">
    <source>
        <dbReference type="PROSITE" id="PS50943"/>
    </source>
</evidence>
<evidence type="ECO:0000313" key="3">
    <source>
        <dbReference type="Proteomes" id="UP000294513"/>
    </source>
</evidence>
<protein>
    <submittedName>
        <fullName evidence="2">XRE family transcriptional regulator</fullName>
    </submittedName>
</protein>
<dbReference type="SUPFAM" id="SSF48452">
    <property type="entry name" value="TPR-like"/>
    <property type="match status" value="1"/>
</dbReference>
<sequence>MTETQEVGKQVAHHRKRLGLSQVEFAGLIGRSESWVSQVERGVRSIDRLSVLQTVADALSVSVAELRGGTDVETPAIDERPEGFEDLRLALTGHPAIFAVLGHDNHQYSEQDVQDLSERHGGVWEMVHGSRYTELAPTLAELITDLELAVRLAGSEDLRRKSRELLADTYQAAAAMMAKLSENDAAWIAADRAAYLAEMLDWPLETAASLFRMAHVFLSLRQTSQAQKVAADTAQALSRRIDGEPEVEALSLYGAFHLVLAVALARDNERTQAYEHLETARRTAQRIGEDRNDFGTEFGPTNVAIHAVSIAAELGDAGHALELSHEVDPSNLSAERQARFAIDIAYAHSMRRQIGEALRALEKAENLTPEQTRMHRVARDVARDLIQLSGSRPRPELRDLAERFGVLP</sequence>
<accession>A0A4R5CGF0</accession>
<comment type="caution">
    <text evidence="2">The sequence shown here is derived from an EMBL/GenBank/DDBJ whole genome shotgun (WGS) entry which is preliminary data.</text>
</comment>
<dbReference type="Proteomes" id="UP000294513">
    <property type="component" value="Unassembled WGS sequence"/>
</dbReference>